<reference evidence="1" key="1">
    <citation type="submission" date="2018-05" db="EMBL/GenBank/DDBJ databases">
        <authorList>
            <person name="Lanie J.A."/>
            <person name="Ng W.-L."/>
            <person name="Kazmierczak K.M."/>
            <person name="Andrzejewski T.M."/>
            <person name="Davidsen T.M."/>
            <person name="Wayne K.J."/>
            <person name="Tettelin H."/>
            <person name="Glass J.I."/>
            <person name="Rusch D."/>
            <person name="Podicherti R."/>
            <person name="Tsui H.-C.T."/>
            <person name="Winkler M.E."/>
        </authorList>
    </citation>
    <scope>NUCLEOTIDE SEQUENCE</scope>
</reference>
<organism evidence="1">
    <name type="scientific">marine metagenome</name>
    <dbReference type="NCBI Taxonomy" id="408172"/>
    <lineage>
        <taxon>unclassified sequences</taxon>
        <taxon>metagenomes</taxon>
        <taxon>ecological metagenomes</taxon>
    </lineage>
</organism>
<protein>
    <submittedName>
        <fullName evidence="1">Uncharacterized protein</fullName>
    </submittedName>
</protein>
<proteinExistence type="predicted"/>
<sequence>MQWGKDRIKIKKGSGGKIEYIVLEARATEIPLKIQKGVKGLLYKDREFRYNLLAVVKIKVKDRLGVEKSLVAKVEKWIVTLEGLSILEREEAWDSLTEG</sequence>
<dbReference type="EMBL" id="UINC01062118">
    <property type="protein sequence ID" value="SVB88413.1"/>
    <property type="molecule type" value="Genomic_DNA"/>
</dbReference>
<name>A0A382HP45_9ZZZZ</name>
<evidence type="ECO:0000313" key="1">
    <source>
        <dbReference type="EMBL" id="SVB88413.1"/>
    </source>
</evidence>
<gene>
    <name evidence="1" type="ORF">METZ01_LOCUS241267</name>
</gene>
<dbReference type="AlphaFoldDB" id="A0A382HP45"/>
<feature type="non-terminal residue" evidence="1">
    <location>
        <position position="99"/>
    </location>
</feature>
<accession>A0A382HP45</accession>